<accession>A0ABM9NET9</accession>
<dbReference type="SUPFAM" id="SSF56784">
    <property type="entry name" value="HAD-like"/>
    <property type="match status" value="1"/>
</dbReference>
<dbReference type="CDD" id="cd16417">
    <property type="entry name" value="HAD_PGPase"/>
    <property type="match status" value="1"/>
</dbReference>
<evidence type="ECO:0000256" key="10">
    <source>
        <dbReference type="HAMAP-Rule" id="MF_00495"/>
    </source>
</evidence>
<evidence type="ECO:0000256" key="2">
    <source>
        <dbReference type="ARBA" id="ARBA00001946"/>
    </source>
</evidence>
<dbReference type="Proteomes" id="UP001497493">
    <property type="component" value="Chromosome"/>
</dbReference>
<keyword evidence="8 10" id="KW-0460">Magnesium</keyword>
<keyword evidence="12" id="KW-1185">Reference proteome</keyword>
<evidence type="ECO:0000256" key="7">
    <source>
        <dbReference type="ARBA" id="ARBA00022801"/>
    </source>
</evidence>
<organism evidence="11 12">
    <name type="scientific">Candidatus Methylocalor cossyra</name>
    <dbReference type="NCBI Taxonomy" id="3108543"/>
    <lineage>
        <taxon>Bacteria</taxon>
        <taxon>Pseudomonadati</taxon>
        <taxon>Pseudomonadota</taxon>
        <taxon>Gammaproteobacteria</taxon>
        <taxon>Methylococcales</taxon>
        <taxon>Methylococcaceae</taxon>
        <taxon>Candidatus Methylocalor</taxon>
    </lineage>
</organism>
<comment type="catalytic activity">
    <reaction evidence="1 10">
        <text>2-phosphoglycolate + H2O = glycolate + phosphate</text>
        <dbReference type="Rhea" id="RHEA:14369"/>
        <dbReference type="ChEBI" id="CHEBI:15377"/>
        <dbReference type="ChEBI" id="CHEBI:29805"/>
        <dbReference type="ChEBI" id="CHEBI:43474"/>
        <dbReference type="ChEBI" id="CHEBI:58033"/>
        <dbReference type="EC" id="3.1.3.18"/>
    </reaction>
</comment>
<dbReference type="NCBIfam" id="NF009695">
    <property type="entry name" value="PRK13222.1-2"/>
    <property type="match status" value="1"/>
</dbReference>
<dbReference type="NCBIfam" id="TIGR01449">
    <property type="entry name" value="PGP_bact"/>
    <property type="match status" value="1"/>
</dbReference>
<feature type="binding site" evidence="10">
    <location>
        <position position="175"/>
    </location>
    <ligand>
        <name>Mg(2+)</name>
        <dbReference type="ChEBI" id="CHEBI:18420"/>
    </ligand>
</feature>
<dbReference type="Gene3D" id="3.40.50.1000">
    <property type="entry name" value="HAD superfamily/HAD-like"/>
    <property type="match status" value="1"/>
</dbReference>
<keyword evidence="6 10" id="KW-0479">Metal-binding</keyword>
<comment type="cofactor">
    <cofactor evidence="2 10">
        <name>Mg(2+)</name>
        <dbReference type="ChEBI" id="CHEBI:18420"/>
    </cofactor>
</comment>
<dbReference type="SFLD" id="SFLDS00003">
    <property type="entry name" value="Haloacid_Dehalogenase"/>
    <property type="match status" value="1"/>
</dbReference>
<dbReference type="SFLD" id="SFLDG01129">
    <property type="entry name" value="C1.5:_HAD__Beta-PGM__Phosphata"/>
    <property type="match status" value="1"/>
</dbReference>
<comment type="pathway">
    <text evidence="3 10">Organic acid metabolism; glycolate biosynthesis; glycolate from 2-phosphoglycolate: step 1/1.</text>
</comment>
<dbReference type="SFLD" id="SFLDG01135">
    <property type="entry name" value="C1.5.6:_HAD__Beta-PGM__Phospha"/>
    <property type="match status" value="1"/>
</dbReference>
<evidence type="ECO:0000313" key="11">
    <source>
        <dbReference type="EMBL" id="CAL1239113.1"/>
    </source>
</evidence>
<comment type="function">
    <text evidence="10">Specifically catalyzes the dephosphorylation of 2-phosphoglycolate. Is involved in the dissimilation of the intracellular 2-phosphoglycolate formed during the DNA repair of 3'-phosphoglycolate ends, a major class of DNA lesions induced by oxidative stress.</text>
</comment>
<dbReference type="PANTHER" id="PTHR43434">
    <property type="entry name" value="PHOSPHOGLYCOLATE PHOSPHATASE"/>
    <property type="match status" value="1"/>
</dbReference>
<dbReference type="RefSeq" id="WP_348758701.1">
    <property type="nucleotide sequence ID" value="NZ_OZ026884.1"/>
</dbReference>
<dbReference type="InterPro" id="IPR023198">
    <property type="entry name" value="PGP-like_dom2"/>
</dbReference>
<keyword evidence="7 10" id="KW-0378">Hydrolase</keyword>
<evidence type="ECO:0000256" key="9">
    <source>
        <dbReference type="ARBA" id="ARBA00023277"/>
    </source>
</evidence>
<dbReference type="Gene3D" id="1.10.150.240">
    <property type="entry name" value="Putative phosphatase, domain 2"/>
    <property type="match status" value="1"/>
</dbReference>
<dbReference type="NCBIfam" id="TIGR01549">
    <property type="entry name" value="HAD-SF-IA-v1"/>
    <property type="match status" value="1"/>
</dbReference>
<dbReference type="PRINTS" id="PR00413">
    <property type="entry name" value="HADHALOGNASE"/>
</dbReference>
<feature type="binding site" evidence="10">
    <location>
        <position position="12"/>
    </location>
    <ligand>
        <name>Mg(2+)</name>
        <dbReference type="ChEBI" id="CHEBI:18420"/>
    </ligand>
</feature>
<name>A0ABM9NET9_9GAMM</name>
<sequence length="226" mass="24306">MLARRPALVTFDLDGTLVDSAPDLADAVDAMLAQLGRPAAGEARVREWVGNGVPMLVKRALTGQLWPEGEPAGFREALPLFMDLYQARVCARSRLFPGVAEGLAQLKAQGYWTACLTNKLSRFTLPLLDRLGLSPFLDRIGCGDQFEHLKPHPQALLETARAFGLEPPRCLMVGDSANDAEAARRAGFMLVCVPYGYHGGNGVEALEPDAIVQSLAELPALLEGLG</sequence>
<dbReference type="Pfam" id="PF00702">
    <property type="entry name" value="Hydrolase"/>
    <property type="match status" value="1"/>
</dbReference>
<proteinExistence type="inferred from homology"/>
<dbReference type="InterPro" id="IPR023214">
    <property type="entry name" value="HAD_sf"/>
</dbReference>
<evidence type="ECO:0000256" key="1">
    <source>
        <dbReference type="ARBA" id="ARBA00000830"/>
    </source>
</evidence>
<feature type="binding site" evidence="10">
    <location>
        <position position="14"/>
    </location>
    <ligand>
        <name>Mg(2+)</name>
        <dbReference type="ChEBI" id="CHEBI:18420"/>
    </ligand>
</feature>
<keyword evidence="9 10" id="KW-0119">Carbohydrate metabolism</keyword>
<reference evidence="11 12" key="1">
    <citation type="submission" date="2024-04" db="EMBL/GenBank/DDBJ databases">
        <authorList>
            <person name="Cremers G."/>
        </authorList>
    </citation>
    <scope>NUCLEOTIDE SEQUENCE [LARGE SCALE GENOMIC DNA]</scope>
    <source>
        <strain evidence="11">MeCH1-AG</strain>
    </source>
</reference>
<dbReference type="EMBL" id="OZ026884">
    <property type="protein sequence ID" value="CAL1239113.1"/>
    <property type="molecule type" value="Genomic_DNA"/>
</dbReference>
<dbReference type="InterPro" id="IPR050155">
    <property type="entry name" value="HAD-like_hydrolase_sf"/>
</dbReference>
<dbReference type="HAMAP" id="MF_00495">
    <property type="entry name" value="GPH_hydrolase_bact"/>
    <property type="match status" value="1"/>
</dbReference>
<dbReference type="NCBIfam" id="TIGR01509">
    <property type="entry name" value="HAD-SF-IA-v3"/>
    <property type="match status" value="1"/>
</dbReference>
<dbReference type="InterPro" id="IPR037512">
    <property type="entry name" value="PGPase_prok"/>
</dbReference>
<evidence type="ECO:0000256" key="4">
    <source>
        <dbReference type="ARBA" id="ARBA00006171"/>
    </source>
</evidence>
<dbReference type="PANTHER" id="PTHR43434:SF1">
    <property type="entry name" value="PHOSPHOGLYCOLATE PHOSPHATASE"/>
    <property type="match status" value="1"/>
</dbReference>
<feature type="active site" description="Nucleophile" evidence="10">
    <location>
        <position position="12"/>
    </location>
</feature>
<dbReference type="EC" id="3.1.3.18" evidence="5 10"/>
<protein>
    <recommendedName>
        <fullName evidence="5 10">Phosphoglycolate phosphatase</fullName>
        <shortName evidence="10">PGP</shortName>
        <shortName evidence="10">PGPase</shortName>
        <ecNumber evidence="5 10">3.1.3.18</ecNumber>
    </recommendedName>
</protein>
<comment type="similarity">
    <text evidence="4 10">Belongs to the HAD-like hydrolase superfamily. CbbY/CbbZ/Gph/YieH family.</text>
</comment>
<dbReference type="GO" id="GO:0008967">
    <property type="term" value="F:phosphoglycolate phosphatase activity"/>
    <property type="evidence" value="ECO:0007669"/>
    <property type="project" value="UniProtKB-EC"/>
</dbReference>
<evidence type="ECO:0000256" key="8">
    <source>
        <dbReference type="ARBA" id="ARBA00022842"/>
    </source>
</evidence>
<evidence type="ECO:0000256" key="3">
    <source>
        <dbReference type="ARBA" id="ARBA00004818"/>
    </source>
</evidence>
<gene>
    <name evidence="11" type="primary">gph</name>
    <name evidence="11" type="ORF">MECH1_V1_0337</name>
</gene>
<dbReference type="InterPro" id="IPR036412">
    <property type="entry name" value="HAD-like_sf"/>
</dbReference>
<evidence type="ECO:0000256" key="5">
    <source>
        <dbReference type="ARBA" id="ARBA00013078"/>
    </source>
</evidence>
<evidence type="ECO:0000313" key="12">
    <source>
        <dbReference type="Proteomes" id="UP001497493"/>
    </source>
</evidence>
<dbReference type="InterPro" id="IPR006439">
    <property type="entry name" value="HAD-SF_hydro_IA"/>
</dbReference>
<evidence type="ECO:0000256" key="6">
    <source>
        <dbReference type="ARBA" id="ARBA00022723"/>
    </source>
</evidence>